<dbReference type="SUPFAM" id="SSF58104">
    <property type="entry name" value="Methyl-accepting chemotaxis protein (MCP) signaling domain"/>
    <property type="match status" value="1"/>
</dbReference>
<dbReference type="PANTHER" id="PTHR32089">
    <property type="entry name" value="METHYL-ACCEPTING CHEMOTAXIS PROTEIN MCPB"/>
    <property type="match status" value="1"/>
</dbReference>
<dbReference type="CDD" id="cd11386">
    <property type="entry name" value="MCP_signal"/>
    <property type="match status" value="1"/>
</dbReference>
<dbReference type="PANTHER" id="PTHR32089:SF112">
    <property type="entry name" value="LYSOZYME-LIKE PROTEIN-RELATED"/>
    <property type="match status" value="1"/>
</dbReference>
<dbReference type="OrthoDB" id="9814363at2"/>
<dbReference type="FunFam" id="1.10.287.950:FF:000001">
    <property type="entry name" value="Methyl-accepting chemotaxis sensory transducer"/>
    <property type="match status" value="1"/>
</dbReference>
<gene>
    <name evidence="13" type="ordered locus">Slip_1365</name>
</gene>
<dbReference type="GO" id="GO:0007165">
    <property type="term" value="P:signal transduction"/>
    <property type="evidence" value="ECO:0007669"/>
    <property type="project" value="UniProtKB-KW"/>
</dbReference>
<accession>D7CN43</accession>
<keyword evidence="9" id="KW-0175">Coiled coil</keyword>
<evidence type="ECO:0000313" key="13">
    <source>
        <dbReference type="EMBL" id="ADI02128.1"/>
    </source>
</evidence>
<name>D7CN43_SYNLT</name>
<dbReference type="eggNOG" id="COG3290">
    <property type="taxonomic scope" value="Bacteria"/>
</dbReference>
<feature type="transmembrane region" description="Helical" evidence="10">
    <location>
        <begin position="6"/>
        <end position="28"/>
    </location>
</feature>
<keyword evidence="4 10" id="KW-1133">Transmembrane helix</keyword>
<dbReference type="InterPro" id="IPR003660">
    <property type="entry name" value="HAMP_dom"/>
</dbReference>
<dbReference type="RefSeq" id="WP_013175530.1">
    <property type="nucleotide sequence ID" value="NC_014220.1"/>
</dbReference>
<dbReference type="GO" id="GO:0004888">
    <property type="term" value="F:transmembrane signaling receptor activity"/>
    <property type="evidence" value="ECO:0007669"/>
    <property type="project" value="InterPro"/>
</dbReference>
<evidence type="ECO:0000256" key="9">
    <source>
        <dbReference type="SAM" id="Coils"/>
    </source>
</evidence>
<dbReference type="GO" id="GO:0006935">
    <property type="term" value="P:chemotaxis"/>
    <property type="evidence" value="ECO:0007669"/>
    <property type="project" value="InterPro"/>
</dbReference>
<evidence type="ECO:0000256" key="1">
    <source>
        <dbReference type="ARBA" id="ARBA00004651"/>
    </source>
</evidence>
<comment type="similarity">
    <text evidence="7">Belongs to the methyl-accepting chemotaxis (MCP) protein family.</text>
</comment>
<evidence type="ECO:0000256" key="6">
    <source>
        <dbReference type="ARBA" id="ARBA00023224"/>
    </source>
</evidence>
<reference evidence="14" key="1">
    <citation type="journal article" date="2010" name="Stand. Genomic Sci.">
        <title>Complete genome sequence of Syntrophothermus lipocalidus type strain (TGB-C1T).</title>
        <authorList>
            <consortium name="US DOE Joint Genome Institute (JGI-PGF)"/>
            <person name="Djao O."/>
            <person name="Zhang X."/>
            <person name="Lucas S."/>
            <person name="Lapidus A."/>
            <person name="Glavina Del Rio T."/>
            <person name="Nolan M."/>
            <person name="Tice H."/>
            <person name="Cheng J."/>
            <person name="Han C."/>
            <person name="Tapia R."/>
            <person name="Goodwin L."/>
            <person name="Pitluck S."/>
            <person name="Liolios K."/>
            <person name="Ivanova N."/>
            <person name="Mavromatis K."/>
            <person name="Mikhailova N."/>
            <person name="Ovchinnikova G."/>
            <person name="Pati A."/>
            <person name="Brambilla E."/>
            <person name="Chen A."/>
            <person name="Palaniappan K."/>
            <person name="Land M."/>
            <person name="Hauser L."/>
            <person name="Chang Y."/>
            <person name="Jeffries C."/>
            <person name="Rohde M."/>
            <person name="Sikorski J."/>
            <person name="Spring S."/>
            <person name="Goker M."/>
            <person name="Detter J."/>
            <person name="Woyke T."/>
            <person name="Bristow J."/>
            <person name="Eisen J."/>
            <person name="Markowitz V."/>
            <person name="Hugenholtz P."/>
            <person name="Kyrpides N."/>
            <person name="Klenk H."/>
        </authorList>
    </citation>
    <scope>NUCLEOTIDE SEQUENCE [LARGE SCALE GENOMIC DNA]</scope>
    <source>
        <strain evidence="14">DSM 12680 / TGB-C1</strain>
    </source>
</reference>
<keyword evidence="3 10" id="KW-0812">Transmembrane</keyword>
<dbReference type="InterPro" id="IPR004089">
    <property type="entry name" value="MCPsignal_dom"/>
</dbReference>
<evidence type="ECO:0000313" key="14">
    <source>
        <dbReference type="Proteomes" id="UP000000378"/>
    </source>
</evidence>
<organism evidence="13 14">
    <name type="scientific">Syntrophothermus lipocalidus (strain DSM 12680 / TGB-C1)</name>
    <dbReference type="NCBI Taxonomy" id="643648"/>
    <lineage>
        <taxon>Bacteria</taxon>
        <taxon>Bacillati</taxon>
        <taxon>Bacillota</taxon>
        <taxon>Clostridia</taxon>
        <taxon>Eubacteriales</taxon>
        <taxon>Syntrophomonadaceae</taxon>
        <taxon>Syntrophothermus</taxon>
    </lineage>
</organism>
<sequence>MRLNVGTRLMLVFTLVIVIVTGSIAYYASTAFKNEIIKAAEQKLDSDLNMGLELLDQKYPGQWSIGSDGKLYKGDVLMDENFEIVDLVGEKTGDTCTIFKGDTRVSTNVKANGVRKVGTQCAPEVAQAVLKEGQKFVGEADVAGTRNLTTYVPLKDAQGKIIGMFYVGVPATPYDEMAGRLARNMLWGTLIGIVLAGVAAFLLSRSVAGPLQVIEESIQRAAEGDLTRKVEMDAKDEIGRVGASLNVMIDKISSVIAQTQRLAQNVAGVSGQLKKRSDASARLMERMSASCQEMADNAVLQMDMAQQTRDIIKEMSAGIQQVAVGAQESSSASVQASKTAEEGGIQVEQVVRQMEVISSTVNSTAGIVQGLGEKSQRIGEIVDVITGIAEQTNLLALNAAIEAARAGEQGRGFAVVAEEVRKLAEESAEAAKKIAVLIGEIQQEAGRAVKAMDDGTREVANGIQVVAKSGMAFQGIIDGIKKISEHAQEVSAASEEMAAGTDTALQAVNRTAEVAQKTAEAAKQVDTLAGEQLAGLQEVNASAEELNRVIAELEKSIELFKVAG</sequence>
<dbReference type="KEGG" id="slp:Slip_1365"/>
<evidence type="ECO:0000259" key="12">
    <source>
        <dbReference type="PROSITE" id="PS50885"/>
    </source>
</evidence>
<dbReference type="AlphaFoldDB" id="D7CN43"/>
<feature type="domain" description="HAMP" evidence="12">
    <location>
        <begin position="205"/>
        <end position="257"/>
    </location>
</feature>
<evidence type="ECO:0000256" key="7">
    <source>
        <dbReference type="ARBA" id="ARBA00029447"/>
    </source>
</evidence>
<dbReference type="InterPro" id="IPR004090">
    <property type="entry name" value="Chemotax_Me-accpt_rcpt"/>
</dbReference>
<evidence type="ECO:0000256" key="10">
    <source>
        <dbReference type="SAM" id="Phobius"/>
    </source>
</evidence>
<dbReference type="HOGENOM" id="CLU_000445_107_19_9"/>
<dbReference type="Pfam" id="PF00015">
    <property type="entry name" value="MCPsignal"/>
    <property type="match status" value="1"/>
</dbReference>
<dbReference type="Pfam" id="PF17202">
    <property type="entry name" value="sCache_3_3"/>
    <property type="match status" value="1"/>
</dbReference>
<dbReference type="SMART" id="SM00283">
    <property type="entry name" value="MA"/>
    <property type="match status" value="1"/>
</dbReference>
<dbReference type="PROSITE" id="PS50885">
    <property type="entry name" value="HAMP"/>
    <property type="match status" value="1"/>
</dbReference>
<keyword evidence="2" id="KW-1003">Cell membrane</keyword>
<keyword evidence="14" id="KW-1185">Reference proteome</keyword>
<dbReference type="PRINTS" id="PR00260">
    <property type="entry name" value="CHEMTRNSDUCR"/>
</dbReference>
<evidence type="ECO:0000256" key="2">
    <source>
        <dbReference type="ARBA" id="ARBA00022475"/>
    </source>
</evidence>
<evidence type="ECO:0000256" key="4">
    <source>
        <dbReference type="ARBA" id="ARBA00022989"/>
    </source>
</evidence>
<comment type="subcellular location">
    <subcellularLocation>
        <location evidence="1">Cell membrane</location>
        <topology evidence="1">Multi-pass membrane protein</topology>
    </subcellularLocation>
</comment>
<protein>
    <submittedName>
        <fullName evidence="13">Methyl-accepting chemotaxis sensory transducer</fullName>
    </submittedName>
</protein>
<keyword evidence="6 8" id="KW-0807">Transducer</keyword>
<feature type="transmembrane region" description="Helical" evidence="10">
    <location>
        <begin position="185"/>
        <end position="203"/>
    </location>
</feature>
<dbReference type="Proteomes" id="UP000000378">
    <property type="component" value="Chromosome"/>
</dbReference>
<dbReference type="SUPFAM" id="SSF103190">
    <property type="entry name" value="Sensory domain-like"/>
    <property type="match status" value="1"/>
</dbReference>
<dbReference type="EMBL" id="CP002048">
    <property type="protein sequence ID" value="ADI02128.1"/>
    <property type="molecule type" value="Genomic_DNA"/>
</dbReference>
<keyword evidence="5 10" id="KW-0472">Membrane</keyword>
<dbReference type="eggNOG" id="COG0840">
    <property type="taxonomic scope" value="Bacteria"/>
</dbReference>
<evidence type="ECO:0000256" key="8">
    <source>
        <dbReference type="PROSITE-ProRule" id="PRU00284"/>
    </source>
</evidence>
<evidence type="ECO:0000259" key="11">
    <source>
        <dbReference type="PROSITE" id="PS50111"/>
    </source>
</evidence>
<dbReference type="InterPro" id="IPR029151">
    <property type="entry name" value="Sensor-like_sf"/>
</dbReference>
<evidence type="ECO:0000256" key="3">
    <source>
        <dbReference type="ARBA" id="ARBA00022692"/>
    </source>
</evidence>
<dbReference type="PROSITE" id="PS50111">
    <property type="entry name" value="CHEMOTAXIS_TRANSDUC_2"/>
    <property type="match status" value="1"/>
</dbReference>
<feature type="domain" description="Methyl-accepting transducer" evidence="11">
    <location>
        <begin position="276"/>
        <end position="512"/>
    </location>
</feature>
<dbReference type="Pfam" id="PF00672">
    <property type="entry name" value="HAMP"/>
    <property type="match status" value="1"/>
</dbReference>
<feature type="coiled-coil region" evidence="9">
    <location>
        <begin position="505"/>
        <end position="563"/>
    </location>
</feature>
<evidence type="ECO:0000256" key="5">
    <source>
        <dbReference type="ARBA" id="ARBA00023136"/>
    </source>
</evidence>
<dbReference type="GO" id="GO:0005886">
    <property type="term" value="C:plasma membrane"/>
    <property type="evidence" value="ECO:0007669"/>
    <property type="project" value="UniProtKB-SubCell"/>
</dbReference>
<dbReference type="STRING" id="643648.Slip_1365"/>
<dbReference type="InterPro" id="IPR033463">
    <property type="entry name" value="sCache_3"/>
</dbReference>
<dbReference type="CDD" id="cd06225">
    <property type="entry name" value="HAMP"/>
    <property type="match status" value="1"/>
</dbReference>
<proteinExistence type="inferred from homology"/>
<dbReference type="Gene3D" id="1.10.287.950">
    <property type="entry name" value="Methyl-accepting chemotaxis protein"/>
    <property type="match status" value="1"/>
</dbReference>
<reference evidence="13 14" key="2">
    <citation type="journal article" date="2010" name="Stand. Genomic Sci.">
        <title>Complete genome sequence of Syntrophothermus lipocalidus type strain (TGB-C1).</title>
        <authorList>
            <person name="Djao O.D."/>
            <person name="Zhang X."/>
            <person name="Lucas S."/>
            <person name="Lapidus A."/>
            <person name="Del Rio T.G."/>
            <person name="Nolan M."/>
            <person name="Tice H."/>
            <person name="Cheng J.F."/>
            <person name="Han C."/>
            <person name="Tapia R."/>
            <person name="Goodwin L."/>
            <person name="Pitluck S."/>
            <person name="Liolios K."/>
            <person name="Ivanova N."/>
            <person name="Mavromatis K."/>
            <person name="Mikhailova N."/>
            <person name="Ovchinnikova G."/>
            <person name="Pati A."/>
            <person name="Brambilla E."/>
            <person name="Chen A."/>
            <person name="Palaniappan K."/>
            <person name="Land M."/>
            <person name="Hauser L."/>
            <person name="Chang Y.J."/>
            <person name="Jeffries C.D."/>
            <person name="Rohde M."/>
            <person name="Sikorski J."/>
            <person name="Spring S."/>
            <person name="Goker M."/>
            <person name="Detter J.C."/>
            <person name="Woyke T."/>
            <person name="Bristow J."/>
            <person name="Eisen J.A."/>
            <person name="Markowitz V."/>
            <person name="Hugenholtz P."/>
            <person name="Kyrpides N.C."/>
            <person name="Klenk H.P."/>
        </authorList>
    </citation>
    <scope>NUCLEOTIDE SEQUENCE [LARGE SCALE GENOMIC DNA]</scope>
    <source>
        <strain evidence="14">DSM 12680 / TGB-C1</strain>
    </source>
</reference>
<dbReference type="SMART" id="SM00304">
    <property type="entry name" value="HAMP"/>
    <property type="match status" value="1"/>
</dbReference>
<dbReference type="Gene3D" id="1.10.8.500">
    <property type="entry name" value="HAMP domain in histidine kinase"/>
    <property type="match status" value="1"/>
</dbReference>